<evidence type="ECO:0000259" key="11">
    <source>
        <dbReference type="Pfam" id="PF00675"/>
    </source>
</evidence>
<keyword evidence="6" id="KW-0862">Zinc</keyword>
<dbReference type="InterPro" id="IPR007863">
    <property type="entry name" value="Peptidase_M16_C"/>
</dbReference>
<feature type="signal peptide" evidence="10">
    <location>
        <begin position="1"/>
        <end position="21"/>
    </location>
</feature>
<keyword evidence="14" id="KW-1185">Reference proteome</keyword>
<protein>
    <submittedName>
        <fullName evidence="13">Zinc protease</fullName>
    </submittedName>
</protein>
<dbReference type="InterPro" id="IPR011249">
    <property type="entry name" value="Metalloenz_LuxS/M16"/>
</dbReference>
<name>A0A1G8BTP3_9SPHI</name>
<dbReference type="Pfam" id="PF05193">
    <property type="entry name" value="Peptidase_M16_C"/>
    <property type="match status" value="2"/>
</dbReference>
<evidence type="ECO:0000256" key="6">
    <source>
        <dbReference type="ARBA" id="ARBA00022833"/>
    </source>
</evidence>
<dbReference type="GO" id="GO:0046872">
    <property type="term" value="F:metal ion binding"/>
    <property type="evidence" value="ECO:0007669"/>
    <property type="project" value="UniProtKB-KW"/>
</dbReference>
<dbReference type="SUPFAM" id="SSF63411">
    <property type="entry name" value="LuxS/MPP-like metallohydrolase"/>
    <property type="match status" value="4"/>
</dbReference>
<accession>A0A1G8BTP3</accession>
<dbReference type="PANTHER" id="PTHR43690">
    <property type="entry name" value="NARDILYSIN"/>
    <property type="match status" value="1"/>
</dbReference>
<sequence>MKIYKINIALLIAGNCLPFFAGAQHKPAKSTVAVHHTVQPGTKLIPLDPSVRTGKLANGFTYYIRHNNEPEHRVVMYLANKVGSILETDEEQGLSHFLEHMSFNGTEHFPKSELINYLQKAGVRFGADLNAYTSFDETVYQLPLPTDDPAVMKNGLQIMRDWAQGLTLETAEIEKERGVIMEEERLGRGAADRILRQTLPVMVNHSRYASRLPIGKADVILHFKPEVIRNYYHKWYRPDLQALIIVGDIDVAKMEQLVRQKFADLKSPPNEKPRLKYSSSLTGKNQFLAITDKELTNTVIEVNCKHKEQKIYTETDYRASLLKSLFNGMLSRRYMELSRQANPPFLEGGAAIRDVMPGLEAFKLYVSCRPGEVESGFKAVWRETARLQRLGFSKTELERSKREYLNEMEAMMQEKDKMTSDTYVNAYLNHFLNGGATPGLSKQNEMINRFIPTITLAEVNALAKEYIRETNRDIIVTAPEKDKATLPAESAVLAWIRDVNAEKMDAFKDDVSTLPLLAHMPVPGKIVKEEKDAKTGLTFLTLSNGVNVILKKTNFKNDEIVFQAFTNGGTSLYSDADYESASNAANIISSAGVGNYNASQLEKYLSGKQMSVFPFIDERTQGFMGNTNTKDMDSAFSLLYAYATEPRKDEQIFKGIISNAKAALVNKDDDPESVFSDTMTTVLGNYNIRRTPANLEKIAQINLDRAYSIYKERFANVTGMKFVLVGNIDEAKLKPYLEKYIASLPANGTIEAAKNLDIHVPEGLISKTVYAGKEDKAMVYLVFSGKFDYDYASTLKMQALKETLEIRLLERLREEESGVYSPAAEVSTRKLPDGRYGISIYFGCSPANVERMIASAVDEVEKLRKVGPAPENIEKFKAEDLHTMQTIMKTNNFWLDYLTGQLSNGEPLDQISNYNKLIKGMTAKEVKDIADKYLTGKNYIRLVLLPESVKAK</sequence>
<feature type="domain" description="Peptidase M16 N-terminal" evidence="11">
    <location>
        <begin position="66"/>
        <end position="183"/>
    </location>
</feature>
<evidence type="ECO:0000313" key="14">
    <source>
        <dbReference type="Proteomes" id="UP000199643"/>
    </source>
</evidence>
<evidence type="ECO:0000256" key="4">
    <source>
        <dbReference type="ARBA" id="ARBA00022723"/>
    </source>
</evidence>
<keyword evidence="9" id="KW-0175">Coiled coil</keyword>
<organism evidence="13 14">
    <name type="scientific">Pedobacter terrae</name>
    <dbReference type="NCBI Taxonomy" id="405671"/>
    <lineage>
        <taxon>Bacteria</taxon>
        <taxon>Pseudomonadati</taxon>
        <taxon>Bacteroidota</taxon>
        <taxon>Sphingobacteriia</taxon>
        <taxon>Sphingobacteriales</taxon>
        <taxon>Sphingobacteriaceae</taxon>
        <taxon>Pedobacter</taxon>
    </lineage>
</organism>
<feature type="domain" description="Peptidase M16 C-terminal" evidence="12">
    <location>
        <begin position="701"/>
        <end position="877"/>
    </location>
</feature>
<keyword evidence="3 13" id="KW-0645">Protease</keyword>
<dbReference type="OrthoDB" id="9811314at2"/>
<dbReference type="PROSITE" id="PS00143">
    <property type="entry name" value="INSULINASE"/>
    <property type="match status" value="1"/>
</dbReference>
<proteinExistence type="inferred from homology"/>
<dbReference type="InterPro" id="IPR050626">
    <property type="entry name" value="Peptidase_M16"/>
</dbReference>
<comment type="cofactor">
    <cofactor evidence="1">
        <name>Zn(2+)</name>
        <dbReference type="ChEBI" id="CHEBI:29105"/>
    </cofactor>
</comment>
<dbReference type="Pfam" id="PF00675">
    <property type="entry name" value="Peptidase_M16"/>
    <property type="match status" value="1"/>
</dbReference>
<keyword evidence="10" id="KW-0732">Signal</keyword>
<evidence type="ECO:0000256" key="2">
    <source>
        <dbReference type="ARBA" id="ARBA00007261"/>
    </source>
</evidence>
<dbReference type="InterPro" id="IPR011765">
    <property type="entry name" value="Pept_M16_N"/>
</dbReference>
<evidence type="ECO:0000313" key="13">
    <source>
        <dbReference type="EMBL" id="SDH36567.1"/>
    </source>
</evidence>
<feature type="coiled-coil region" evidence="9">
    <location>
        <begin position="394"/>
        <end position="421"/>
    </location>
</feature>
<keyword evidence="5" id="KW-0378">Hydrolase</keyword>
<evidence type="ECO:0000256" key="5">
    <source>
        <dbReference type="ARBA" id="ARBA00022801"/>
    </source>
</evidence>
<dbReference type="STRING" id="405671.SAMN05421827_12253"/>
<evidence type="ECO:0000259" key="12">
    <source>
        <dbReference type="Pfam" id="PF05193"/>
    </source>
</evidence>
<evidence type="ECO:0000256" key="8">
    <source>
        <dbReference type="RuleBase" id="RU004447"/>
    </source>
</evidence>
<comment type="similarity">
    <text evidence="2 8">Belongs to the peptidase M16 family.</text>
</comment>
<evidence type="ECO:0000256" key="1">
    <source>
        <dbReference type="ARBA" id="ARBA00001947"/>
    </source>
</evidence>
<evidence type="ECO:0000256" key="9">
    <source>
        <dbReference type="SAM" id="Coils"/>
    </source>
</evidence>
<keyword evidence="7" id="KW-0482">Metalloprotease</keyword>
<dbReference type="InterPro" id="IPR001431">
    <property type="entry name" value="Pept_M16_Zn_BS"/>
</dbReference>
<gene>
    <name evidence="13" type="ORF">SAMN05421827_12253</name>
</gene>
<dbReference type="GO" id="GO:0004222">
    <property type="term" value="F:metalloendopeptidase activity"/>
    <property type="evidence" value="ECO:0007669"/>
    <property type="project" value="InterPro"/>
</dbReference>
<keyword evidence="4" id="KW-0479">Metal-binding</keyword>
<dbReference type="RefSeq" id="WP_090503543.1">
    <property type="nucleotide sequence ID" value="NZ_FNCH01000022.1"/>
</dbReference>
<evidence type="ECO:0000256" key="7">
    <source>
        <dbReference type="ARBA" id="ARBA00023049"/>
    </source>
</evidence>
<dbReference type="PANTHER" id="PTHR43690:SF34">
    <property type="entry name" value="ZINC PROTEASE PQQL-LIKE"/>
    <property type="match status" value="1"/>
</dbReference>
<dbReference type="EMBL" id="FNCH01000022">
    <property type="protein sequence ID" value="SDH36567.1"/>
    <property type="molecule type" value="Genomic_DNA"/>
</dbReference>
<dbReference type="Proteomes" id="UP000199643">
    <property type="component" value="Unassembled WGS sequence"/>
</dbReference>
<feature type="domain" description="Peptidase M16 C-terminal" evidence="12">
    <location>
        <begin position="224"/>
        <end position="403"/>
    </location>
</feature>
<dbReference type="AlphaFoldDB" id="A0A1G8BTP3"/>
<evidence type="ECO:0000256" key="10">
    <source>
        <dbReference type="SAM" id="SignalP"/>
    </source>
</evidence>
<reference evidence="14" key="1">
    <citation type="submission" date="2016-10" db="EMBL/GenBank/DDBJ databases">
        <authorList>
            <person name="Varghese N."/>
            <person name="Submissions S."/>
        </authorList>
    </citation>
    <scope>NUCLEOTIDE SEQUENCE [LARGE SCALE GENOMIC DNA]</scope>
    <source>
        <strain evidence="14">DSM 17933</strain>
    </source>
</reference>
<dbReference type="GO" id="GO:0006508">
    <property type="term" value="P:proteolysis"/>
    <property type="evidence" value="ECO:0007669"/>
    <property type="project" value="UniProtKB-KW"/>
</dbReference>
<dbReference type="Gene3D" id="3.30.830.10">
    <property type="entry name" value="Metalloenzyme, LuxS/M16 peptidase-like"/>
    <property type="match status" value="4"/>
</dbReference>
<feature type="chain" id="PRO_5011614964" evidence="10">
    <location>
        <begin position="22"/>
        <end position="952"/>
    </location>
</feature>
<evidence type="ECO:0000256" key="3">
    <source>
        <dbReference type="ARBA" id="ARBA00022670"/>
    </source>
</evidence>